<feature type="domain" description="FAT" evidence="16">
    <location>
        <begin position="1470"/>
        <end position="2040"/>
    </location>
</feature>
<dbReference type="GO" id="GO:0000077">
    <property type="term" value="P:DNA damage checkpoint signaling"/>
    <property type="evidence" value="ECO:0007669"/>
    <property type="project" value="TreeGrafter"/>
</dbReference>
<keyword evidence="12" id="KW-0539">Nucleus</keyword>
<keyword evidence="11" id="KW-0234">DNA repair</keyword>
<dbReference type="EMBL" id="JAULSW010000008">
    <property type="protein sequence ID" value="KAK3372021.1"/>
    <property type="molecule type" value="Genomic_DNA"/>
</dbReference>
<evidence type="ECO:0000256" key="6">
    <source>
        <dbReference type="ARBA" id="ARBA00022679"/>
    </source>
</evidence>
<dbReference type="InterPro" id="IPR000403">
    <property type="entry name" value="PI3/4_kinase_cat_dom"/>
</dbReference>
<feature type="domain" description="PI3K/PI4K catalytic" evidence="15">
    <location>
        <begin position="2154"/>
        <end position="2460"/>
    </location>
</feature>
<feature type="region of interest" description="Disordered" evidence="14">
    <location>
        <begin position="483"/>
        <end position="511"/>
    </location>
</feature>
<dbReference type="Proteomes" id="UP001285441">
    <property type="component" value="Unassembled WGS sequence"/>
</dbReference>
<comment type="caution">
    <text evidence="18">The sequence shown here is derived from an EMBL/GenBank/DDBJ whole genome shotgun (WGS) entry which is preliminary data.</text>
</comment>
<evidence type="ECO:0000256" key="5">
    <source>
        <dbReference type="ARBA" id="ARBA00022527"/>
    </source>
</evidence>
<organism evidence="18 19">
    <name type="scientific">Podospora didyma</name>
    <dbReference type="NCBI Taxonomy" id="330526"/>
    <lineage>
        <taxon>Eukaryota</taxon>
        <taxon>Fungi</taxon>
        <taxon>Dikarya</taxon>
        <taxon>Ascomycota</taxon>
        <taxon>Pezizomycotina</taxon>
        <taxon>Sordariomycetes</taxon>
        <taxon>Sordariomycetidae</taxon>
        <taxon>Sordariales</taxon>
        <taxon>Podosporaceae</taxon>
        <taxon>Podospora</taxon>
    </lineage>
</organism>
<dbReference type="Gene3D" id="1.25.40.10">
    <property type="entry name" value="Tetratricopeptide repeat domain"/>
    <property type="match status" value="1"/>
</dbReference>
<keyword evidence="5" id="KW-0723">Serine/threonine-protein kinase</keyword>
<dbReference type="Pfam" id="PF08064">
    <property type="entry name" value="UME"/>
    <property type="match status" value="1"/>
</dbReference>
<dbReference type="InterPro" id="IPR003152">
    <property type="entry name" value="FATC_dom"/>
</dbReference>
<dbReference type="Gene3D" id="3.30.1010.10">
    <property type="entry name" value="Phosphatidylinositol 3-kinase Catalytic Subunit, Chain A, domain 4"/>
    <property type="match status" value="1"/>
</dbReference>
<protein>
    <recommendedName>
        <fullName evidence="4">non-specific serine/threonine protein kinase</fullName>
        <ecNumber evidence="4">2.7.11.1</ecNumber>
    </recommendedName>
</protein>
<evidence type="ECO:0000256" key="7">
    <source>
        <dbReference type="ARBA" id="ARBA00022741"/>
    </source>
</evidence>
<evidence type="ECO:0000256" key="14">
    <source>
        <dbReference type="SAM" id="MobiDB-lite"/>
    </source>
</evidence>
<dbReference type="SMART" id="SM01343">
    <property type="entry name" value="FATC"/>
    <property type="match status" value="1"/>
</dbReference>
<comment type="function">
    <text evidence="13">Serine/threonine protein kinase which activates checkpoint signaling upon genotoxic stresses such as ionizing radiation (IR), ultraviolet light (UV), or DNA replication stalling, thereby acting as a DNA damage sensor. Recognizes the substrate consensus sequence [ST]-Q. Phosphorylates histone H2A to form H2AS128ph (gamma-H2A) at sites of DNA damage, involved in the regulation of DNA damage response mechanism. Required for the control of telomere length and genome stability.</text>
</comment>
<evidence type="ECO:0000256" key="11">
    <source>
        <dbReference type="ARBA" id="ARBA00023204"/>
    </source>
</evidence>
<dbReference type="Pfam" id="PF23593">
    <property type="entry name" value="HEAT_ATR"/>
    <property type="match status" value="1"/>
</dbReference>
<dbReference type="GO" id="GO:0005634">
    <property type="term" value="C:nucleus"/>
    <property type="evidence" value="ECO:0007669"/>
    <property type="project" value="UniProtKB-SubCell"/>
</dbReference>
<comment type="similarity">
    <text evidence="2">Belongs to the PI3/PI4-kinase family. ATM subfamily.</text>
</comment>
<dbReference type="GO" id="GO:0004674">
    <property type="term" value="F:protein serine/threonine kinase activity"/>
    <property type="evidence" value="ECO:0007669"/>
    <property type="project" value="UniProtKB-KW"/>
</dbReference>
<dbReference type="PANTHER" id="PTHR11139">
    <property type="entry name" value="ATAXIA TELANGIECTASIA MUTATED ATM -RELATED"/>
    <property type="match status" value="1"/>
</dbReference>
<dbReference type="InterPro" id="IPR003151">
    <property type="entry name" value="PIK-rel_kinase_FAT"/>
</dbReference>
<evidence type="ECO:0000256" key="3">
    <source>
        <dbReference type="ARBA" id="ARBA00011370"/>
    </source>
</evidence>
<keyword evidence="9" id="KW-0418">Kinase</keyword>
<dbReference type="PROSITE" id="PS51189">
    <property type="entry name" value="FAT"/>
    <property type="match status" value="1"/>
</dbReference>
<gene>
    <name evidence="18" type="ORF">B0H63DRAFT_286245</name>
</gene>
<dbReference type="CDD" id="cd00892">
    <property type="entry name" value="PIKKc_ATR"/>
    <property type="match status" value="1"/>
</dbReference>
<dbReference type="GO" id="GO:0006281">
    <property type="term" value="P:DNA repair"/>
    <property type="evidence" value="ECO:0007669"/>
    <property type="project" value="UniProtKB-KW"/>
</dbReference>
<dbReference type="SMART" id="SM00146">
    <property type="entry name" value="PI3Kc"/>
    <property type="match status" value="1"/>
</dbReference>
<dbReference type="PROSITE" id="PS51190">
    <property type="entry name" value="FATC"/>
    <property type="match status" value="1"/>
</dbReference>
<evidence type="ECO:0000256" key="4">
    <source>
        <dbReference type="ARBA" id="ARBA00012513"/>
    </source>
</evidence>
<dbReference type="InterPro" id="IPR014009">
    <property type="entry name" value="PIK_FAT"/>
</dbReference>
<comment type="subcellular location">
    <subcellularLocation>
        <location evidence="1">Nucleus</location>
    </subcellularLocation>
</comment>
<dbReference type="Gene3D" id="1.10.1070.11">
    <property type="entry name" value="Phosphatidylinositol 3-/4-kinase, catalytic domain"/>
    <property type="match status" value="1"/>
</dbReference>
<feature type="domain" description="FATC" evidence="17">
    <location>
        <begin position="2457"/>
        <end position="2489"/>
    </location>
</feature>
<evidence type="ECO:0000313" key="19">
    <source>
        <dbReference type="Proteomes" id="UP001285441"/>
    </source>
</evidence>
<accession>A0AAE0K8H7</accession>
<dbReference type="Pfam" id="PF02260">
    <property type="entry name" value="FATC"/>
    <property type="match status" value="1"/>
</dbReference>
<keyword evidence="6" id="KW-0808">Transferase</keyword>
<dbReference type="InterPro" id="IPR012993">
    <property type="entry name" value="UME"/>
</dbReference>
<dbReference type="PANTHER" id="PTHR11139:SF125">
    <property type="entry name" value="SERINE_THREONINE-PROTEIN KINASE MEC1"/>
    <property type="match status" value="1"/>
</dbReference>
<evidence type="ECO:0000256" key="8">
    <source>
        <dbReference type="ARBA" id="ARBA00022763"/>
    </source>
</evidence>
<keyword evidence="10" id="KW-0067">ATP-binding</keyword>
<evidence type="ECO:0000256" key="10">
    <source>
        <dbReference type="ARBA" id="ARBA00022840"/>
    </source>
</evidence>
<reference evidence="18" key="1">
    <citation type="journal article" date="2023" name="Mol. Phylogenet. Evol.">
        <title>Genome-scale phylogeny and comparative genomics of the fungal order Sordariales.</title>
        <authorList>
            <person name="Hensen N."/>
            <person name="Bonometti L."/>
            <person name="Westerberg I."/>
            <person name="Brannstrom I.O."/>
            <person name="Guillou S."/>
            <person name="Cros-Aarteil S."/>
            <person name="Calhoun S."/>
            <person name="Haridas S."/>
            <person name="Kuo A."/>
            <person name="Mondo S."/>
            <person name="Pangilinan J."/>
            <person name="Riley R."/>
            <person name="LaButti K."/>
            <person name="Andreopoulos B."/>
            <person name="Lipzen A."/>
            <person name="Chen C."/>
            <person name="Yan M."/>
            <person name="Daum C."/>
            <person name="Ng V."/>
            <person name="Clum A."/>
            <person name="Steindorff A."/>
            <person name="Ohm R.A."/>
            <person name="Martin F."/>
            <person name="Silar P."/>
            <person name="Natvig D.O."/>
            <person name="Lalanne C."/>
            <person name="Gautier V."/>
            <person name="Ament-Velasquez S.L."/>
            <person name="Kruys A."/>
            <person name="Hutchinson M.I."/>
            <person name="Powell A.J."/>
            <person name="Barry K."/>
            <person name="Miller A.N."/>
            <person name="Grigoriev I.V."/>
            <person name="Debuchy R."/>
            <person name="Gladieux P."/>
            <person name="Hiltunen Thoren M."/>
            <person name="Johannesson H."/>
        </authorList>
    </citation>
    <scope>NUCLEOTIDE SEQUENCE</scope>
    <source>
        <strain evidence="18">CBS 232.78</strain>
    </source>
</reference>
<dbReference type="EC" id="2.7.11.1" evidence="4"/>
<dbReference type="Pfam" id="PF25030">
    <property type="entry name" value="M-HEAT_ATR"/>
    <property type="match status" value="1"/>
</dbReference>
<dbReference type="SUPFAM" id="SSF56112">
    <property type="entry name" value="Protein kinase-like (PK-like)"/>
    <property type="match status" value="1"/>
</dbReference>
<feature type="region of interest" description="Disordered" evidence="14">
    <location>
        <begin position="1"/>
        <end position="31"/>
    </location>
</feature>
<dbReference type="InterPro" id="IPR016024">
    <property type="entry name" value="ARM-type_fold"/>
</dbReference>
<evidence type="ECO:0000256" key="9">
    <source>
        <dbReference type="ARBA" id="ARBA00022777"/>
    </source>
</evidence>
<evidence type="ECO:0000256" key="13">
    <source>
        <dbReference type="ARBA" id="ARBA00025079"/>
    </source>
</evidence>
<dbReference type="InterPro" id="IPR036940">
    <property type="entry name" value="PI3/4_kinase_cat_sf"/>
</dbReference>
<evidence type="ECO:0000259" key="15">
    <source>
        <dbReference type="PROSITE" id="PS50290"/>
    </source>
</evidence>
<dbReference type="InterPro" id="IPR056802">
    <property type="entry name" value="ATR-like_M-HEAT"/>
</dbReference>
<name>A0AAE0K8H7_9PEZI</name>
<evidence type="ECO:0000259" key="16">
    <source>
        <dbReference type="PROSITE" id="PS51189"/>
    </source>
</evidence>
<dbReference type="Pfam" id="PF00454">
    <property type="entry name" value="PI3_PI4_kinase"/>
    <property type="match status" value="1"/>
</dbReference>
<dbReference type="GO" id="GO:0000723">
    <property type="term" value="P:telomere maintenance"/>
    <property type="evidence" value="ECO:0007669"/>
    <property type="project" value="TreeGrafter"/>
</dbReference>
<dbReference type="SMART" id="SM00802">
    <property type="entry name" value="UME"/>
    <property type="match status" value="1"/>
</dbReference>
<dbReference type="SUPFAM" id="SSF48452">
    <property type="entry name" value="TPR-like"/>
    <property type="match status" value="1"/>
</dbReference>
<dbReference type="SUPFAM" id="SSF48371">
    <property type="entry name" value="ARM repeat"/>
    <property type="match status" value="1"/>
</dbReference>
<dbReference type="GO" id="GO:0005694">
    <property type="term" value="C:chromosome"/>
    <property type="evidence" value="ECO:0007669"/>
    <property type="project" value="TreeGrafter"/>
</dbReference>
<dbReference type="PROSITE" id="PS50290">
    <property type="entry name" value="PI3_4_KINASE_3"/>
    <property type="match status" value="1"/>
</dbReference>
<proteinExistence type="inferred from homology"/>
<evidence type="ECO:0000313" key="18">
    <source>
        <dbReference type="EMBL" id="KAK3372021.1"/>
    </source>
</evidence>
<keyword evidence="7" id="KW-0547">Nucleotide-binding</keyword>
<comment type="subunit">
    <text evidence="3">Associates with DNA double-strand breaks.</text>
</comment>
<dbReference type="GO" id="GO:0005524">
    <property type="term" value="F:ATP binding"/>
    <property type="evidence" value="ECO:0007669"/>
    <property type="project" value="UniProtKB-KW"/>
</dbReference>
<evidence type="ECO:0000256" key="1">
    <source>
        <dbReference type="ARBA" id="ARBA00004123"/>
    </source>
</evidence>
<evidence type="ECO:0000256" key="2">
    <source>
        <dbReference type="ARBA" id="ARBA00010769"/>
    </source>
</evidence>
<dbReference type="Pfam" id="PF02259">
    <property type="entry name" value="FAT"/>
    <property type="match status" value="1"/>
</dbReference>
<keyword evidence="19" id="KW-1185">Reference proteome</keyword>
<dbReference type="InterPro" id="IPR011009">
    <property type="entry name" value="Kinase-like_dom_sf"/>
</dbReference>
<dbReference type="FunFam" id="1.10.1070.11:FF:000031">
    <property type="entry name" value="Phosphatidyl inositol 3-kinase"/>
    <property type="match status" value="1"/>
</dbReference>
<evidence type="ECO:0000259" key="17">
    <source>
        <dbReference type="PROSITE" id="PS51190"/>
    </source>
</evidence>
<dbReference type="InterPro" id="IPR057564">
    <property type="entry name" value="HEAT_ATR"/>
</dbReference>
<sequence>MAYDPFGTASRPGIQNGFYGEPDYDGPPPSTLAAQLVENISASSRSLSRPDEDSELKRLASVVNNYLENPDQQKTPEEHVEHNHLLIYVCCGVALDSLKWDDPLADPVHLRTVALKAINFFKVMIKETPAVLTYTTDGTTFLFRNTEPLWLWILPKMLKIMGHSKALPISGVIESLCQDILLLTSQSGCVWGLGSVLMQYFRENVGAIFASLKANMLSARDPAVTIELPPQSFLETFPNTTTRKRCFYTLKGTEHAARQAAGLLMIIKNAIHPKIAYEASYFLSHHTIWLLDSIQTLLSLLVSSPTPFGISLALIVQTSVEIAGAYQNRDVVASVMYQKANTTLAMVCGDIFDQPCELLADDENGMDLRRAVCFALVQLGRAAVADKPISGLVTSCLLTEERQHLLSTTPAVGPNTDVWRCFKVLHQITGIPSTPSEDTNLPQPADDTDQCADDQLRSHVNSLVRQMSLAQGMSLAQEMALEHGANQKRRSSFQNTSQPLSKRRRLEEESTHIIASDESTLVPELFTRLHHVLGDERYENDREKLLIGAFPQISEDDQCQTIDLVTRVSCACDNTLEMFTLDDDEYSQFGPVEFECSFCGESPTDETQVKTPENLDGEMQKLSSTLFSRLLQLPSFLASTRPRIFAMTALRRVVRHSNDPGIWDLEKSVPGQWCLQSLQSSIRELRIAAGRALAIFLEDQPDDPEMKEIVGRNRANALGLLKTLSGQSGSTLHETCIQAWGQVGGVVSDEELNLVLIKLVEYLGHDNTVVSAFAVGEILSLAARRGVTTSRLFQPFWASLAFSVVKDLALEPRTTKTVADLLSIGVPELLRLLERHALPWLVLAKKPDVIQKFAESRGETESWQRCLETTNLPSILALLLIQNVEDVAGTAMALLRKTSSHFDDIELVELLQTDPHSIALELFKAGGEANEESKTRVRTALVTMATILLPDLSKERKSHIVGRFLQQYALALVARLSEVIAEPFTSNPPVQEQRRCLAAMELMITICKTYVSIARPQISSCLISAMASDELRSAAFSCWAAMLTHMEEEDTEALIETTSYLIIHYWERFDENTQTTAEKLIKSLLKNHKRVVVKYANKLPSLRHISKALSEKLDELRKPLDTREAFWVFAERLNHENPGVVEYALVELVKYLKIHQTYLQTSALSEQPDAVVTALTRSLLDCSSKFNGWQPDVSRLCAEAIGLVGCLDSNRLETMREQPRFVVIYNFDDASETTDFVSFMLENVLVKAFLSTTDTRFQGFLAFAMQYLLDKTDFKAACQMKGQEDSEPVYRKWMAMSPSTREVLTPFLTSQFSIQPLPQQPTEYPIFRIGRTYASWLRVFVGDLLRCPQNVFSQLVFSPLQRLIKVQDLTVAEFLLPYVVVHVVVGHEDSSEFRDKVVGELVGILNYHPPDSASDVEWEEMKRFYEAVFRIIDYSSRWLQIKNAQKNLTSKEQKGMHWLEQTLASLNPELVSKRAIDCKEYARALYFLEPHIESKRSDKRTDPAEQDRLLQSLLDIYTQVDDPDGLEGMSAQLQRFDNNLQALNDRKAGRWTAAQNWYQIRLAESPNDIDLQLNLLTCLKESGEHNALLNCVENLQTTPNTASRIVPFAVEAAWATGQWQKLTKYLRLNTTGDVSEGFNVVIGHALLALRARDFEKFEQHIKMMREKVASSMTYSATLSLQTCHDAMLKCHVLSDLEMIANEKLQGDSDQRFIAAALDRRLGVLGAYVGDKQYLLTVRRAAMHLLRPEYRNEDISSVWLNSAQLARKAGSLHQSYHAVLQARKLGDGAAIVEHARLMYKEGHHPKAIQLLQQAIDTGSFHHGGFSTVPPNSSNKSPGAQRNLVTARAHLLLAKWLDSTGQTQASALRSKYQQAAKTYSHWEKGHYYLGRHYKKVLESETTLEADDQSDEYLTGETAKLVIENYLRSLCFGTKYLYQTLPRILTLWLELGAQVSKAPDGKVSVSRELYTRRKAILNELSKHFTKFLARMPAFIFYTALPQIVARIAHPNPEVFKVLEDMIIKVVEAYPRQALWSLFSFMTTKQANERRTRGLQILATLRKNSKSVEGAGCDLKSLLRMGEKLAEQLLMACNNGDFQSNRTTTASISRDLQFNHKCTPCPLVVPIEACLSARLPTLTDNVRKHVAFSGDVISIDSFLDSVLVLGSLAKPRKLTARGSDGKLYGVLLKPKDDLRTDQRLMEFNGQINRSLKRDAESSRRQLYIKTYAVTPLNEECGIIEWVDGLKTLRDILLAIYKSRNISPNYNQIAQYMKEAISSDENITIFTETVLGMFPPVLPDWFISQFPNPSAWFSARLRYTRSCAVMSMVGTILGLGDRHGENVLLEEGNGGIFHVDFNCLFDKGLTFAQPERVPFRLTHNMTAAMGIYRYEGPFRHCSELTLRILRQQEETLLTILEAFIHDPTLDLQRAKKRSNERVKLIPTKVVDNIKRKVRGLLPSESIPLGVEGQVDELIKQAVNPTNLAAMYIGWCPFL</sequence>
<dbReference type="InterPro" id="IPR050517">
    <property type="entry name" value="DDR_Repair_Kinase"/>
</dbReference>
<evidence type="ECO:0000256" key="12">
    <source>
        <dbReference type="ARBA" id="ARBA00023242"/>
    </source>
</evidence>
<keyword evidence="8" id="KW-0227">DNA damage</keyword>
<reference evidence="18" key="2">
    <citation type="submission" date="2023-06" db="EMBL/GenBank/DDBJ databases">
        <authorList>
            <consortium name="Lawrence Berkeley National Laboratory"/>
            <person name="Haridas S."/>
            <person name="Hensen N."/>
            <person name="Bonometti L."/>
            <person name="Westerberg I."/>
            <person name="Brannstrom I.O."/>
            <person name="Guillou S."/>
            <person name="Cros-Aarteil S."/>
            <person name="Calhoun S."/>
            <person name="Kuo A."/>
            <person name="Mondo S."/>
            <person name="Pangilinan J."/>
            <person name="Riley R."/>
            <person name="LaButti K."/>
            <person name="Andreopoulos B."/>
            <person name="Lipzen A."/>
            <person name="Chen C."/>
            <person name="Yanf M."/>
            <person name="Daum C."/>
            <person name="Ng V."/>
            <person name="Clum A."/>
            <person name="Steindorff A."/>
            <person name="Ohm R."/>
            <person name="Martin F."/>
            <person name="Silar P."/>
            <person name="Natvig D."/>
            <person name="Lalanne C."/>
            <person name="Gautier V."/>
            <person name="Ament-velasquez S.L."/>
            <person name="Kruys A."/>
            <person name="Hutchinson M.I."/>
            <person name="Powell A.J."/>
            <person name="Barry K."/>
            <person name="Miller A.N."/>
            <person name="Grigoriev I.V."/>
            <person name="Debuchy R."/>
            <person name="Gladieux P."/>
            <person name="Thoren M.H."/>
            <person name="Johannesson H."/>
        </authorList>
    </citation>
    <scope>NUCLEOTIDE SEQUENCE</scope>
    <source>
        <strain evidence="18">CBS 232.78</strain>
    </source>
</reference>
<dbReference type="InterPro" id="IPR011990">
    <property type="entry name" value="TPR-like_helical_dom_sf"/>
</dbReference>